<keyword evidence="3" id="KW-1185">Reference proteome</keyword>
<dbReference type="EMBL" id="SFCI01000081">
    <property type="protein sequence ID" value="TFY82752.1"/>
    <property type="molecule type" value="Genomic_DNA"/>
</dbReference>
<reference evidence="2 3" key="1">
    <citation type="submission" date="2019-02" db="EMBL/GenBank/DDBJ databases">
        <title>Genome sequencing of the rare red list fungi Hericium alpestre (H. flagellum).</title>
        <authorList>
            <person name="Buettner E."/>
            <person name="Kellner H."/>
        </authorList>
    </citation>
    <scope>NUCLEOTIDE SEQUENCE [LARGE SCALE GENOMIC DNA]</scope>
    <source>
        <strain evidence="2 3">DSM 108284</strain>
    </source>
</reference>
<feature type="region of interest" description="Disordered" evidence="1">
    <location>
        <begin position="56"/>
        <end position="75"/>
    </location>
</feature>
<gene>
    <name evidence="2" type="ORF">EWM64_g1264</name>
</gene>
<accession>A0A4Z0A6T8</accession>
<dbReference type="Proteomes" id="UP000298061">
    <property type="component" value="Unassembled WGS sequence"/>
</dbReference>
<protein>
    <submittedName>
        <fullName evidence="2">Uncharacterized protein</fullName>
    </submittedName>
</protein>
<proteinExistence type="predicted"/>
<dbReference type="AlphaFoldDB" id="A0A4Z0A6T8"/>
<evidence type="ECO:0000256" key="1">
    <source>
        <dbReference type="SAM" id="MobiDB-lite"/>
    </source>
</evidence>
<sequence length="117" mass="13588">MDDSDCKKVEALLLDELMEDDDVVMQEDIKETDSSTIEQSLQDSVSRFLRSIHAEQASENLRREQQDDPIDVDMDPEHEMRRRWLQVLDPVFRDYNASGSREQAVALEPAAMTKMEE</sequence>
<comment type="caution">
    <text evidence="2">The sequence shown here is derived from an EMBL/GenBank/DDBJ whole genome shotgun (WGS) entry which is preliminary data.</text>
</comment>
<evidence type="ECO:0000313" key="3">
    <source>
        <dbReference type="Proteomes" id="UP000298061"/>
    </source>
</evidence>
<name>A0A4Z0A6T8_9AGAM</name>
<evidence type="ECO:0000313" key="2">
    <source>
        <dbReference type="EMBL" id="TFY82752.1"/>
    </source>
</evidence>
<organism evidence="2 3">
    <name type="scientific">Hericium alpestre</name>
    <dbReference type="NCBI Taxonomy" id="135208"/>
    <lineage>
        <taxon>Eukaryota</taxon>
        <taxon>Fungi</taxon>
        <taxon>Dikarya</taxon>
        <taxon>Basidiomycota</taxon>
        <taxon>Agaricomycotina</taxon>
        <taxon>Agaricomycetes</taxon>
        <taxon>Russulales</taxon>
        <taxon>Hericiaceae</taxon>
        <taxon>Hericium</taxon>
    </lineage>
</organism>